<evidence type="ECO:0000256" key="1">
    <source>
        <dbReference type="SAM" id="MobiDB-lite"/>
    </source>
</evidence>
<name>A0A1X2I9V7_9FUNG</name>
<dbReference type="CDD" id="cd00160">
    <property type="entry name" value="RhoGEF"/>
    <property type="match status" value="1"/>
</dbReference>
<sequence>MGKFLHFKSLSSAPNDGYKHPHPPSLGPTAGKIVKRTSHFLQKKAAKFTQQAYHFQQQHHHHQQHQPNSHYYYQQLLSPSTSSSTTSFIPPQQQQQQYAASVQSFSGNAGGENDEMAHDRFSQAYATFLATHDLRQNWPKSWKDGLNPHDADYFCLNPAQLQFQELLYEVILTENTYVDDLTLAYQIFAKDALTWSTLPKSLRLIFDNLVQIIRLHLGLLQDLRQRQSSQHPIVRTIGDIFLTYAPRFLDYYSAYFINFEKANEVVVRSMASKTDQLGVYFRTRSNWPECRNLTLQSFLLKPVQRLMKYPLFFKSLSDSLPHSDPDRVTHLRTLHELKLVIQRIEVDKKESEDDRKLEDLALRIRGIPGKLATPGRRLIYEGYLTLVPSLQVPLMRSVTKDALGGQHYTYAPHPNVAPTRSHSFSSSTTSASNKKRLYVFLFNDMILCTKVRSKTRVVEEDIKPQNYYGPNPQALFKLEQSPGQLTFVDRSVSRLVEGKDNSHHGSKTSLRFGSLRRTWSNHSSIHPSSSLMDSASSDYEEHPQQFICSIATRHITNYHFETATADEKNQWCAKLEQVLESHVQRPDWWNPVENDLFSSASQTSMNFSDIYQPKKKNSDIASLAAHHLGLSTTSAAEFKTPSSSLLHEKTELPTITNHFMDHRESAWTPIKTDTPGFNHGQGEMDIDSQQSTPTSWELKPLPPIQYQVQDDQQSTCSSTSSSSSSSCNSDSSGNDDDSQAEKMETFTTAASSPVHGIFHYQRSSNSSNNPAPSPPLENVAVNKVTLGMPSDPSYSIHIETSTSMH</sequence>
<dbReference type="OrthoDB" id="1716625at2759"/>
<keyword evidence="4" id="KW-1185">Reference proteome</keyword>
<dbReference type="SUPFAM" id="SSF48065">
    <property type="entry name" value="DBL homology domain (DH-domain)"/>
    <property type="match status" value="1"/>
</dbReference>
<dbReference type="GO" id="GO:0005085">
    <property type="term" value="F:guanyl-nucleotide exchange factor activity"/>
    <property type="evidence" value="ECO:0007669"/>
    <property type="project" value="InterPro"/>
</dbReference>
<comment type="caution">
    <text evidence="3">The sequence shown here is derived from an EMBL/GenBank/DDBJ whole genome shotgun (WGS) entry which is preliminary data.</text>
</comment>
<dbReference type="InterPro" id="IPR001849">
    <property type="entry name" value="PH_domain"/>
</dbReference>
<feature type="domain" description="DH" evidence="2">
    <location>
        <begin position="162"/>
        <end position="347"/>
    </location>
</feature>
<dbReference type="GO" id="GO:0005737">
    <property type="term" value="C:cytoplasm"/>
    <property type="evidence" value="ECO:0007669"/>
    <property type="project" value="TreeGrafter"/>
</dbReference>
<dbReference type="SMART" id="SM00233">
    <property type="entry name" value="PH"/>
    <property type="match status" value="1"/>
</dbReference>
<feature type="region of interest" description="Disordered" evidence="1">
    <location>
        <begin position="668"/>
        <end position="741"/>
    </location>
</feature>
<evidence type="ECO:0000313" key="4">
    <source>
        <dbReference type="Proteomes" id="UP000193560"/>
    </source>
</evidence>
<dbReference type="STRING" id="90262.A0A1X2I9V7"/>
<dbReference type="PROSITE" id="PS50010">
    <property type="entry name" value="DH_2"/>
    <property type="match status" value="1"/>
</dbReference>
<dbReference type="InterPro" id="IPR011993">
    <property type="entry name" value="PH-like_dom_sf"/>
</dbReference>
<dbReference type="InterPro" id="IPR035899">
    <property type="entry name" value="DBL_dom_sf"/>
</dbReference>
<evidence type="ECO:0000259" key="2">
    <source>
        <dbReference type="PROSITE" id="PS50010"/>
    </source>
</evidence>
<dbReference type="Gene3D" id="2.30.29.30">
    <property type="entry name" value="Pleckstrin-homology domain (PH domain)/Phosphotyrosine-binding domain (PTB)"/>
    <property type="match status" value="1"/>
</dbReference>
<feature type="compositionally biased region" description="Low complexity" evidence="1">
    <location>
        <begin position="709"/>
        <end position="732"/>
    </location>
</feature>
<gene>
    <name evidence="3" type="ORF">BCR42DRAFT_420552</name>
</gene>
<dbReference type="PANTHER" id="PTHR12673:SF159">
    <property type="entry name" value="LD03170P"/>
    <property type="match status" value="1"/>
</dbReference>
<dbReference type="PANTHER" id="PTHR12673">
    <property type="entry name" value="FACIOGENITAL DYSPLASIA PROTEIN"/>
    <property type="match status" value="1"/>
</dbReference>
<feature type="region of interest" description="Disordered" evidence="1">
    <location>
        <begin position="11"/>
        <end position="31"/>
    </location>
</feature>
<dbReference type="AlphaFoldDB" id="A0A1X2I9V7"/>
<dbReference type="Proteomes" id="UP000193560">
    <property type="component" value="Unassembled WGS sequence"/>
</dbReference>
<dbReference type="InterPro" id="IPR051092">
    <property type="entry name" value="FYVE_RhoGEF_PH"/>
</dbReference>
<dbReference type="Gene3D" id="1.20.900.10">
    <property type="entry name" value="Dbl homology (DH) domain"/>
    <property type="match status" value="1"/>
</dbReference>
<protein>
    <recommendedName>
        <fullName evidence="2">DH domain-containing protein</fullName>
    </recommendedName>
</protein>
<reference evidence="3 4" key="1">
    <citation type="submission" date="2016-07" db="EMBL/GenBank/DDBJ databases">
        <title>Pervasive Adenine N6-methylation of Active Genes in Fungi.</title>
        <authorList>
            <consortium name="DOE Joint Genome Institute"/>
            <person name="Mondo S.J."/>
            <person name="Dannebaum R.O."/>
            <person name="Kuo R.C."/>
            <person name="Labutti K."/>
            <person name="Haridas S."/>
            <person name="Kuo A."/>
            <person name="Salamov A."/>
            <person name="Ahrendt S.R."/>
            <person name="Lipzen A."/>
            <person name="Sullivan W."/>
            <person name="Andreopoulos W.B."/>
            <person name="Clum A."/>
            <person name="Lindquist E."/>
            <person name="Daum C."/>
            <person name="Ramamoorthy G.K."/>
            <person name="Gryganskyi A."/>
            <person name="Culley D."/>
            <person name="Magnuson J.K."/>
            <person name="James T.Y."/>
            <person name="O'Malley M.A."/>
            <person name="Stajich J.E."/>
            <person name="Spatafora J.W."/>
            <person name="Visel A."/>
            <person name="Grigoriev I.V."/>
        </authorList>
    </citation>
    <scope>NUCLEOTIDE SEQUENCE [LARGE SCALE GENOMIC DNA]</scope>
    <source>
        <strain evidence="3 4">NRRL 1336</strain>
    </source>
</reference>
<accession>A0A1X2I9V7</accession>
<dbReference type="SUPFAM" id="SSF50729">
    <property type="entry name" value="PH domain-like"/>
    <property type="match status" value="1"/>
</dbReference>
<dbReference type="Pfam" id="PF00621">
    <property type="entry name" value="RhoGEF"/>
    <property type="match status" value="1"/>
</dbReference>
<evidence type="ECO:0000313" key="3">
    <source>
        <dbReference type="EMBL" id="ORZ12408.1"/>
    </source>
</evidence>
<organism evidence="3 4">
    <name type="scientific">Absidia repens</name>
    <dbReference type="NCBI Taxonomy" id="90262"/>
    <lineage>
        <taxon>Eukaryota</taxon>
        <taxon>Fungi</taxon>
        <taxon>Fungi incertae sedis</taxon>
        <taxon>Mucoromycota</taxon>
        <taxon>Mucoromycotina</taxon>
        <taxon>Mucoromycetes</taxon>
        <taxon>Mucorales</taxon>
        <taxon>Cunninghamellaceae</taxon>
        <taxon>Absidia</taxon>
    </lineage>
</organism>
<dbReference type="SMART" id="SM00325">
    <property type="entry name" value="RhoGEF"/>
    <property type="match status" value="1"/>
</dbReference>
<dbReference type="InterPro" id="IPR000219">
    <property type="entry name" value="DH_dom"/>
</dbReference>
<dbReference type="EMBL" id="MCGE01000019">
    <property type="protein sequence ID" value="ORZ12408.1"/>
    <property type="molecule type" value="Genomic_DNA"/>
</dbReference>
<proteinExistence type="predicted"/>